<feature type="signal peptide" evidence="1">
    <location>
        <begin position="1"/>
        <end position="25"/>
    </location>
</feature>
<evidence type="ECO:0000313" key="2">
    <source>
        <dbReference type="EMBL" id="MCF4096962.1"/>
    </source>
</evidence>
<keyword evidence="1" id="KW-0732">Signal</keyword>
<accession>A0ABS9E2D2</accession>
<evidence type="ECO:0000313" key="3">
    <source>
        <dbReference type="Proteomes" id="UP001201217"/>
    </source>
</evidence>
<gene>
    <name evidence="2" type="ORF">L1I42_00500</name>
</gene>
<organism evidence="2 3">
    <name type="scientific">Maritalea mediterranea</name>
    <dbReference type="NCBI Taxonomy" id="2909667"/>
    <lineage>
        <taxon>Bacteria</taxon>
        <taxon>Pseudomonadati</taxon>
        <taxon>Pseudomonadota</taxon>
        <taxon>Alphaproteobacteria</taxon>
        <taxon>Hyphomicrobiales</taxon>
        <taxon>Devosiaceae</taxon>
        <taxon>Maritalea</taxon>
    </lineage>
</organism>
<dbReference type="RefSeq" id="WP_236112490.1">
    <property type="nucleotide sequence ID" value="NZ_JAKGTI010000001.1"/>
</dbReference>
<sequence>MSKTTSKSVLLAIILCVHALSGASAQTFMTNPETKDAQLYPPAFDESVFIFGGRYHKGYFGHSFTPSPTPENFYGIAMGYQRFFKTDPNGWNWGVEAGVAGRFGEGPTTAEIWAGGLGRYNGWVLGDSVRVSPSLTLGLSAVTDTFGVAKERENAQDKSAKLLFYVGPELSFSHVDNPEFEVFWRAQHRSGAWGTTGLAAIDGANAAMIGFRYKF</sequence>
<proteinExistence type="predicted"/>
<evidence type="ECO:0008006" key="4">
    <source>
        <dbReference type="Google" id="ProtNLM"/>
    </source>
</evidence>
<keyword evidence="3" id="KW-1185">Reference proteome</keyword>
<feature type="chain" id="PRO_5045719546" description="Acyloxyacyl hydrolase" evidence="1">
    <location>
        <begin position="26"/>
        <end position="215"/>
    </location>
</feature>
<dbReference type="EMBL" id="JAKGTI010000001">
    <property type="protein sequence ID" value="MCF4096962.1"/>
    <property type="molecule type" value="Genomic_DNA"/>
</dbReference>
<dbReference type="Proteomes" id="UP001201217">
    <property type="component" value="Unassembled WGS sequence"/>
</dbReference>
<protein>
    <recommendedName>
        <fullName evidence="4">Acyloxyacyl hydrolase</fullName>
    </recommendedName>
</protein>
<name>A0ABS9E2D2_9HYPH</name>
<comment type="caution">
    <text evidence="2">The sequence shown here is derived from an EMBL/GenBank/DDBJ whole genome shotgun (WGS) entry which is preliminary data.</text>
</comment>
<evidence type="ECO:0000256" key="1">
    <source>
        <dbReference type="SAM" id="SignalP"/>
    </source>
</evidence>
<reference evidence="2 3" key="1">
    <citation type="submission" date="2022-01" db="EMBL/GenBank/DDBJ databases">
        <title>Maritalea mediterranea sp. nov., isolated from marine plastic residues from the Malva-rosa beach (Valencia, Spain).</title>
        <authorList>
            <person name="Vidal-Verdu A."/>
            <person name="Molina-Menor E."/>
            <person name="Pascual J."/>
            <person name="Pereto J."/>
            <person name="Porcar M."/>
        </authorList>
    </citation>
    <scope>NUCLEOTIDE SEQUENCE [LARGE SCALE GENOMIC DNA]</scope>
    <source>
        <strain evidence="2 3">P4.10X</strain>
    </source>
</reference>